<proteinExistence type="inferred from homology"/>
<dbReference type="EMBL" id="CP115965">
    <property type="protein sequence ID" value="WZW97913.1"/>
    <property type="molecule type" value="Genomic_DNA"/>
</dbReference>
<dbReference type="RefSeq" id="WP_269779238.1">
    <property type="nucleotide sequence ID" value="NZ_CP115965.1"/>
</dbReference>
<dbReference type="InterPro" id="IPR011009">
    <property type="entry name" value="Kinase-like_dom_sf"/>
</dbReference>
<sequence length="256" mass="27231">MYEGDVDVFRKHRPAAPRGFFAVEAAGLRWLGAVGAVRVAQVIDVGEEHIAIERLTEAAPTPAHAEDFGRDLAALHDAGAPAFGAPPQGWDADGFIGEAPLPLRTEATWGTFYARWRIEPYLAESGIDARGRAVLERLAEALASGTFDDAAPPARIHGDLWSGNVLWTPSGVGLIDPAAHGGHRITDLAMLALFSTPQLGRIHAAYAEASAHLPAHWRELVPLHQVHPLLVHAVLFGGGYRAQAVDAAQRALALAG</sequence>
<keyword evidence="3" id="KW-1185">Reference proteome</keyword>
<dbReference type="PANTHER" id="PTHR12149">
    <property type="entry name" value="FRUCTOSAMINE 3 KINASE-RELATED PROTEIN"/>
    <property type="match status" value="1"/>
</dbReference>
<gene>
    <name evidence="2" type="ORF">PCC79_13595</name>
</gene>
<accession>A0ABZ3C575</accession>
<dbReference type="PANTHER" id="PTHR12149:SF8">
    <property type="entry name" value="PROTEIN-RIBULOSAMINE 3-KINASE"/>
    <property type="match status" value="1"/>
</dbReference>
<comment type="similarity">
    <text evidence="1">Belongs to the fructosamine kinase family.</text>
</comment>
<dbReference type="InterPro" id="IPR016477">
    <property type="entry name" value="Fructo-/Ketosamine-3-kinase"/>
</dbReference>
<dbReference type="SUPFAM" id="SSF56112">
    <property type="entry name" value="Protein kinase-like (PK-like)"/>
    <property type="match status" value="1"/>
</dbReference>
<name>A0ABZ3C575_9ACTN</name>
<dbReference type="Gene3D" id="1.10.510.10">
    <property type="entry name" value="Transferase(Phosphotransferase) domain 1"/>
    <property type="match status" value="1"/>
</dbReference>
<dbReference type="PIRSF" id="PIRSF006221">
    <property type="entry name" value="Ketosamine-3-kinase"/>
    <property type="match status" value="1"/>
</dbReference>
<reference evidence="2 3" key="1">
    <citation type="journal article" date="2023" name="Environ Microbiome">
        <title>A coral-associated actinobacterium mitigates coral bleaching under heat stress.</title>
        <authorList>
            <person name="Li J."/>
            <person name="Zou Y."/>
            <person name="Li Q."/>
            <person name="Zhang J."/>
            <person name="Bourne D.G."/>
            <person name="Lyu Y."/>
            <person name="Liu C."/>
            <person name="Zhang S."/>
        </authorList>
    </citation>
    <scope>NUCLEOTIDE SEQUENCE [LARGE SCALE GENOMIC DNA]</scope>
    <source>
        <strain evidence="2 3">SCSIO 13291</strain>
    </source>
</reference>
<dbReference type="Gene3D" id="3.30.200.20">
    <property type="entry name" value="Phosphorylase Kinase, domain 1"/>
    <property type="match status" value="1"/>
</dbReference>
<organism evidence="2 3">
    <name type="scientific">Propioniciclava soli</name>
    <dbReference type="NCBI Taxonomy" id="2775081"/>
    <lineage>
        <taxon>Bacteria</taxon>
        <taxon>Bacillati</taxon>
        <taxon>Actinomycetota</taxon>
        <taxon>Actinomycetes</taxon>
        <taxon>Propionibacteriales</taxon>
        <taxon>Propionibacteriaceae</taxon>
        <taxon>Propioniciclava</taxon>
    </lineage>
</organism>
<dbReference type="Proteomes" id="UP001434337">
    <property type="component" value="Chromosome"/>
</dbReference>
<dbReference type="GO" id="GO:0016301">
    <property type="term" value="F:kinase activity"/>
    <property type="evidence" value="ECO:0007669"/>
    <property type="project" value="UniProtKB-KW"/>
</dbReference>
<dbReference type="Pfam" id="PF03881">
    <property type="entry name" value="Fructosamin_kin"/>
    <property type="match status" value="1"/>
</dbReference>
<keyword evidence="1" id="KW-0808">Transferase</keyword>
<dbReference type="Gene3D" id="1.20.1270.240">
    <property type="match status" value="1"/>
</dbReference>
<evidence type="ECO:0000256" key="1">
    <source>
        <dbReference type="PIRNR" id="PIRNR006221"/>
    </source>
</evidence>
<keyword evidence="1 2" id="KW-0418">Kinase</keyword>
<protein>
    <submittedName>
        <fullName evidence="2">Fructosamine kinase family protein</fullName>
    </submittedName>
</protein>
<evidence type="ECO:0000313" key="3">
    <source>
        <dbReference type="Proteomes" id="UP001434337"/>
    </source>
</evidence>
<evidence type="ECO:0000313" key="2">
    <source>
        <dbReference type="EMBL" id="WZW97913.1"/>
    </source>
</evidence>